<evidence type="ECO:0000256" key="2">
    <source>
        <dbReference type="ARBA" id="ARBA00007599"/>
    </source>
</evidence>
<dbReference type="InterPro" id="IPR027417">
    <property type="entry name" value="P-loop_NTPase"/>
</dbReference>
<dbReference type="GO" id="GO:0005737">
    <property type="term" value="C:cytoplasm"/>
    <property type="evidence" value="ECO:0007669"/>
    <property type="project" value="UniProtKB-SubCell"/>
</dbReference>
<evidence type="ECO:0000256" key="3">
    <source>
        <dbReference type="ARBA" id="ARBA00019010"/>
    </source>
</evidence>
<dbReference type="EMBL" id="JACRTD010000006">
    <property type="protein sequence ID" value="MBC8585780.1"/>
    <property type="molecule type" value="Genomic_DNA"/>
</dbReference>
<dbReference type="Gene3D" id="3.40.50.300">
    <property type="entry name" value="P-loop containing nucleotide triphosphate hydrolases"/>
    <property type="match status" value="1"/>
</dbReference>
<keyword evidence="5" id="KW-0819">tRNA processing</keyword>
<dbReference type="AlphaFoldDB" id="A0A926II33"/>
<dbReference type="Proteomes" id="UP000623678">
    <property type="component" value="Unassembled WGS sequence"/>
</dbReference>
<comment type="similarity">
    <text evidence="2">Belongs to the TsaE family.</text>
</comment>
<dbReference type="RefSeq" id="WP_262395495.1">
    <property type="nucleotide sequence ID" value="NZ_JACRTD010000006.1"/>
</dbReference>
<comment type="subcellular location">
    <subcellularLocation>
        <location evidence="1">Cytoplasm</location>
    </subcellularLocation>
</comment>
<keyword evidence="9" id="KW-0460">Magnesium</keyword>
<proteinExistence type="inferred from homology"/>
<dbReference type="Pfam" id="PF02367">
    <property type="entry name" value="TsaE"/>
    <property type="match status" value="1"/>
</dbReference>
<evidence type="ECO:0000256" key="9">
    <source>
        <dbReference type="ARBA" id="ARBA00022842"/>
    </source>
</evidence>
<dbReference type="SUPFAM" id="SSF52540">
    <property type="entry name" value="P-loop containing nucleoside triphosphate hydrolases"/>
    <property type="match status" value="1"/>
</dbReference>
<dbReference type="GO" id="GO:0002949">
    <property type="term" value="P:tRNA threonylcarbamoyladenosine modification"/>
    <property type="evidence" value="ECO:0007669"/>
    <property type="project" value="InterPro"/>
</dbReference>
<sequence>MIEYISHSTKETEAFAASLAPRLHAGDILACRGGMGMGKTAFARGLAQGLGLRDQVSSPTFALIQEYTDGNIPLYHFDMYRISGLEELYSTGFFDYLDGDGILYIEWSENIQDALPWDHLTLNIQRIDEDSRYITLEGGGRF</sequence>
<protein>
    <recommendedName>
        <fullName evidence="3">tRNA threonylcarbamoyladenosine biosynthesis protein TsaE</fullName>
    </recommendedName>
    <alternativeName>
        <fullName evidence="10">t(6)A37 threonylcarbamoyladenosine biosynthesis protein TsaE</fullName>
    </alternativeName>
</protein>
<dbReference type="GO" id="GO:0005524">
    <property type="term" value="F:ATP binding"/>
    <property type="evidence" value="ECO:0007669"/>
    <property type="project" value="UniProtKB-KW"/>
</dbReference>
<keyword evidence="6" id="KW-0479">Metal-binding</keyword>
<keyword evidence="12" id="KW-1185">Reference proteome</keyword>
<dbReference type="PANTHER" id="PTHR33540:SF2">
    <property type="entry name" value="TRNA THREONYLCARBAMOYLADENOSINE BIOSYNTHESIS PROTEIN TSAE"/>
    <property type="match status" value="1"/>
</dbReference>
<dbReference type="GO" id="GO:0046872">
    <property type="term" value="F:metal ion binding"/>
    <property type="evidence" value="ECO:0007669"/>
    <property type="project" value="UniProtKB-KW"/>
</dbReference>
<evidence type="ECO:0000313" key="12">
    <source>
        <dbReference type="Proteomes" id="UP000623678"/>
    </source>
</evidence>
<evidence type="ECO:0000256" key="4">
    <source>
        <dbReference type="ARBA" id="ARBA00022490"/>
    </source>
</evidence>
<evidence type="ECO:0000256" key="7">
    <source>
        <dbReference type="ARBA" id="ARBA00022741"/>
    </source>
</evidence>
<evidence type="ECO:0000256" key="1">
    <source>
        <dbReference type="ARBA" id="ARBA00004496"/>
    </source>
</evidence>
<reference evidence="11" key="1">
    <citation type="submission" date="2020-08" db="EMBL/GenBank/DDBJ databases">
        <title>Genome public.</title>
        <authorList>
            <person name="Liu C."/>
            <person name="Sun Q."/>
        </authorList>
    </citation>
    <scope>NUCLEOTIDE SEQUENCE</scope>
    <source>
        <strain evidence="11">NSJ-64</strain>
    </source>
</reference>
<organism evidence="11 12">
    <name type="scientific">Youxingia wuxianensis</name>
    <dbReference type="NCBI Taxonomy" id="2763678"/>
    <lineage>
        <taxon>Bacteria</taxon>
        <taxon>Bacillati</taxon>
        <taxon>Bacillota</taxon>
        <taxon>Clostridia</taxon>
        <taxon>Eubacteriales</taxon>
        <taxon>Oscillospiraceae</taxon>
        <taxon>Youxingia</taxon>
    </lineage>
</organism>
<keyword evidence="7" id="KW-0547">Nucleotide-binding</keyword>
<dbReference type="NCBIfam" id="TIGR00150">
    <property type="entry name" value="T6A_YjeE"/>
    <property type="match status" value="1"/>
</dbReference>
<evidence type="ECO:0000256" key="6">
    <source>
        <dbReference type="ARBA" id="ARBA00022723"/>
    </source>
</evidence>
<accession>A0A926II33</accession>
<keyword evidence="4" id="KW-0963">Cytoplasm</keyword>
<dbReference type="InterPro" id="IPR003442">
    <property type="entry name" value="T6A_TsaE"/>
</dbReference>
<comment type="caution">
    <text evidence="11">The sequence shown here is derived from an EMBL/GenBank/DDBJ whole genome shotgun (WGS) entry which is preliminary data.</text>
</comment>
<evidence type="ECO:0000256" key="8">
    <source>
        <dbReference type="ARBA" id="ARBA00022840"/>
    </source>
</evidence>
<evidence type="ECO:0000256" key="5">
    <source>
        <dbReference type="ARBA" id="ARBA00022694"/>
    </source>
</evidence>
<gene>
    <name evidence="11" type="primary">tsaE</name>
    <name evidence="11" type="ORF">H8705_09300</name>
</gene>
<evidence type="ECO:0000313" key="11">
    <source>
        <dbReference type="EMBL" id="MBC8585780.1"/>
    </source>
</evidence>
<evidence type="ECO:0000256" key="10">
    <source>
        <dbReference type="ARBA" id="ARBA00032441"/>
    </source>
</evidence>
<keyword evidence="8" id="KW-0067">ATP-binding</keyword>
<name>A0A926II33_9FIRM</name>
<dbReference type="PANTHER" id="PTHR33540">
    <property type="entry name" value="TRNA THREONYLCARBAMOYLADENOSINE BIOSYNTHESIS PROTEIN TSAE"/>
    <property type="match status" value="1"/>
</dbReference>